<feature type="region of interest" description="Disordered" evidence="1">
    <location>
        <begin position="70"/>
        <end position="103"/>
    </location>
</feature>
<accession>A0A1G9VVE5</accession>
<evidence type="ECO:0000313" key="4">
    <source>
        <dbReference type="EMBL" id="SDM75837.1"/>
    </source>
</evidence>
<dbReference type="PANTHER" id="PTHR31157:SF1">
    <property type="entry name" value="SCP DOMAIN-CONTAINING PROTEIN"/>
    <property type="match status" value="1"/>
</dbReference>
<feature type="compositionally biased region" description="Low complexity" evidence="1">
    <location>
        <begin position="79"/>
        <end position="101"/>
    </location>
</feature>
<dbReference type="CDD" id="cd05379">
    <property type="entry name" value="CAP_bacterial"/>
    <property type="match status" value="1"/>
</dbReference>
<feature type="domain" description="SCP" evidence="3">
    <location>
        <begin position="111"/>
        <end position="224"/>
    </location>
</feature>
<dbReference type="EMBL" id="FNHB01000007">
    <property type="protein sequence ID" value="SDM75837.1"/>
    <property type="molecule type" value="Genomic_DNA"/>
</dbReference>
<feature type="chain" id="PRO_5011461479" evidence="2">
    <location>
        <begin position="35"/>
        <end position="227"/>
    </location>
</feature>
<dbReference type="SUPFAM" id="SSF55797">
    <property type="entry name" value="PR-1-like"/>
    <property type="match status" value="1"/>
</dbReference>
<dbReference type="InterPro" id="IPR014044">
    <property type="entry name" value="CAP_dom"/>
</dbReference>
<protein>
    <submittedName>
        <fullName evidence="4">Cysteine-rich secretory protein family protein</fullName>
    </submittedName>
</protein>
<organism evidence="4 5">
    <name type="scientific">Dendrosporobacter quercicolus</name>
    <dbReference type="NCBI Taxonomy" id="146817"/>
    <lineage>
        <taxon>Bacteria</taxon>
        <taxon>Bacillati</taxon>
        <taxon>Bacillota</taxon>
        <taxon>Negativicutes</taxon>
        <taxon>Selenomonadales</taxon>
        <taxon>Sporomusaceae</taxon>
        <taxon>Dendrosporobacter</taxon>
    </lineage>
</organism>
<sequence length="227" mass="23525">MIQVSFKKKVLTGFLALSVLTTSFGGAFVSSVQAASPEEISTEVKEEKTSGKGILLGLAAIGLISALSNHGDSDKKSDQGSSSGSDSNSGSDSGNSTSSGTAAEKQEAFTLLNKDRAANGLPALTLNSKLTSLADDYAADMIKRSYFSHYNPEGESPFDRMDKAGITYTSAGENLAINTSVAAAQTAFMNSSGHRANILNSSFTEVGIGVVHSSDGSVYVVQEFIGK</sequence>
<gene>
    <name evidence="4" type="ORF">SAMN04488502_10744</name>
</gene>
<dbReference type="InterPro" id="IPR035940">
    <property type="entry name" value="CAP_sf"/>
</dbReference>
<dbReference type="OrthoDB" id="9783944at2"/>
<reference evidence="4 5" key="1">
    <citation type="submission" date="2016-10" db="EMBL/GenBank/DDBJ databases">
        <authorList>
            <person name="de Groot N.N."/>
        </authorList>
    </citation>
    <scope>NUCLEOTIDE SEQUENCE [LARGE SCALE GENOMIC DNA]</scope>
    <source>
        <strain evidence="4 5">DSM 1736</strain>
    </source>
</reference>
<dbReference type="Gene3D" id="3.40.33.10">
    <property type="entry name" value="CAP"/>
    <property type="match status" value="1"/>
</dbReference>
<keyword evidence="5" id="KW-1185">Reference proteome</keyword>
<dbReference type="Pfam" id="PF00188">
    <property type="entry name" value="CAP"/>
    <property type="match status" value="1"/>
</dbReference>
<dbReference type="STRING" id="146817.SAMN04488502_10744"/>
<proteinExistence type="predicted"/>
<dbReference type="RefSeq" id="WP_092074035.1">
    <property type="nucleotide sequence ID" value="NZ_FNHB01000007.1"/>
</dbReference>
<dbReference type="Proteomes" id="UP000214880">
    <property type="component" value="Unassembled WGS sequence"/>
</dbReference>
<feature type="signal peptide" evidence="2">
    <location>
        <begin position="1"/>
        <end position="34"/>
    </location>
</feature>
<evidence type="ECO:0000256" key="2">
    <source>
        <dbReference type="SAM" id="SignalP"/>
    </source>
</evidence>
<keyword evidence="2" id="KW-0732">Signal</keyword>
<evidence type="ECO:0000256" key="1">
    <source>
        <dbReference type="SAM" id="MobiDB-lite"/>
    </source>
</evidence>
<evidence type="ECO:0000259" key="3">
    <source>
        <dbReference type="Pfam" id="PF00188"/>
    </source>
</evidence>
<name>A0A1G9VVE5_9FIRM</name>
<dbReference type="AlphaFoldDB" id="A0A1G9VVE5"/>
<evidence type="ECO:0000313" key="5">
    <source>
        <dbReference type="Proteomes" id="UP000214880"/>
    </source>
</evidence>
<dbReference type="PANTHER" id="PTHR31157">
    <property type="entry name" value="SCP DOMAIN-CONTAINING PROTEIN"/>
    <property type="match status" value="1"/>
</dbReference>